<feature type="domain" description="Thiolase N-terminal" evidence="9">
    <location>
        <begin position="8"/>
        <end position="268"/>
    </location>
</feature>
<sequence>MEADNAAYIVSSVRTAVGKAGRGTLKDYRPEEMGAQSVKGAMDRVNGLEPEMIDDVMMGCAFPEGPQGMNVGRIIAQKAGLPDSVPGATVNRFCSSGLQTIAMASQAIATGTADVVVAGGAESMSAVPMSGFFFQPDPQLTEDDIDYYVSMGITAENVADKYGVSREDQDAFALRSHERAVDAIENGRFEDEIIPLHVKQTHYNGADFGKGSTHTQETTFNTDEGPRRDTSMEALSGLRPAFRRGGSVTAGNSSQTSDGGAASVVMSQKMVDDLGVDPLARLVGFSVAGVAPEYMGIGPVEAIPKVLKQTGLSLNDIGLVELNEAFAAQALAVIRETGLDEDIVNVNGGAIALGHPLGCTGAKLTSTLIHEMIRRDVRYGICTMCVGGGMGAAGVIENLRL</sequence>
<evidence type="ECO:0000256" key="4">
    <source>
        <dbReference type="ARBA" id="ARBA00023315"/>
    </source>
</evidence>
<dbReference type="GO" id="GO:0010124">
    <property type="term" value="P:phenylacetate catabolic process"/>
    <property type="evidence" value="ECO:0007669"/>
    <property type="project" value="TreeGrafter"/>
</dbReference>
<dbReference type="Proteomes" id="UP000220102">
    <property type="component" value="Unassembled WGS sequence"/>
</dbReference>
<keyword evidence="12" id="KW-1185">Reference proteome</keyword>
<dbReference type="InterPro" id="IPR002155">
    <property type="entry name" value="Thiolase"/>
</dbReference>
<dbReference type="RefSeq" id="WP_098075193.1">
    <property type="nucleotide sequence ID" value="NZ_PDEQ01000003.1"/>
</dbReference>
<dbReference type="PROSITE" id="PS00737">
    <property type="entry name" value="THIOLASE_2"/>
    <property type="match status" value="1"/>
</dbReference>
<evidence type="ECO:0000256" key="5">
    <source>
        <dbReference type="ARBA" id="ARBA00024073"/>
    </source>
</evidence>
<comment type="caution">
    <text evidence="11">The sequence shown here is derived from an EMBL/GenBank/DDBJ whole genome shotgun (WGS) entry which is preliminary data.</text>
</comment>
<dbReference type="InterPro" id="IPR020610">
    <property type="entry name" value="Thiolase_AS"/>
</dbReference>
<dbReference type="SUPFAM" id="SSF53901">
    <property type="entry name" value="Thiolase-like"/>
    <property type="match status" value="2"/>
</dbReference>
<dbReference type="Pfam" id="PF00108">
    <property type="entry name" value="Thiolase_N"/>
    <property type="match status" value="1"/>
</dbReference>
<dbReference type="GO" id="GO:0003988">
    <property type="term" value="F:acetyl-CoA C-acyltransferase activity"/>
    <property type="evidence" value="ECO:0007669"/>
    <property type="project" value="UniProtKB-EC"/>
</dbReference>
<dbReference type="PROSITE" id="PS00099">
    <property type="entry name" value="THIOLASE_3"/>
    <property type="match status" value="1"/>
</dbReference>
<proteinExistence type="inferred from homology"/>
<evidence type="ECO:0000256" key="7">
    <source>
        <dbReference type="RuleBase" id="RU003557"/>
    </source>
</evidence>
<gene>
    <name evidence="11" type="ORF">CRI94_08260</name>
</gene>
<evidence type="ECO:0000313" key="11">
    <source>
        <dbReference type="EMBL" id="PEN14029.1"/>
    </source>
</evidence>
<feature type="active site" description="Acyl-thioester intermediate" evidence="6">
    <location>
        <position position="94"/>
    </location>
</feature>
<feature type="active site" description="Proton acceptor" evidence="6">
    <location>
        <position position="355"/>
    </location>
</feature>
<dbReference type="NCBIfam" id="TIGR01930">
    <property type="entry name" value="AcCoA-C-Actrans"/>
    <property type="match status" value="1"/>
</dbReference>
<dbReference type="OrthoDB" id="9764892at2"/>
<dbReference type="FunFam" id="3.40.47.10:FF:000010">
    <property type="entry name" value="Acetyl-CoA acetyltransferase (Thiolase)"/>
    <property type="match status" value="1"/>
</dbReference>
<comment type="similarity">
    <text evidence="2 7">Belongs to the thiolase-like superfamily. Thiolase family.</text>
</comment>
<dbReference type="PANTHER" id="PTHR43853">
    <property type="entry name" value="3-KETOACYL-COA THIOLASE, PEROXISOMAL"/>
    <property type="match status" value="1"/>
</dbReference>
<feature type="region of interest" description="Disordered" evidence="8">
    <location>
        <begin position="207"/>
        <end position="229"/>
    </location>
</feature>
<evidence type="ECO:0000256" key="1">
    <source>
        <dbReference type="ARBA" id="ARBA00005189"/>
    </source>
</evidence>
<dbReference type="EC" id="2.3.1.16" evidence="5"/>
<evidence type="ECO:0000313" key="12">
    <source>
        <dbReference type="Proteomes" id="UP000220102"/>
    </source>
</evidence>
<dbReference type="InterPro" id="IPR020617">
    <property type="entry name" value="Thiolase_C"/>
</dbReference>
<dbReference type="AlphaFoldDB" id="A0A2A8CZ75"/>
<comment type="pathway">
    <text evidence="1">Lipid metabolism.</text>
</comment>
<dbReference type="InterPro" id="IPR020613">
    <property type="entry name" value="Thiolase_CS"/>
</dbReference>
<organism evidence="11 12">
    <name type="scientific">Longibacter salinarum</name>
    <dbReference type="NCBI Taxonomy" id="1850348"/>
    <lineage>
        <taxon>Bacteria</taxon>
        <taxon>Pseudomonadati</taxon>
        <taxon>Rhodothermota</taxon>
        <taxon>Rhodothermia</taxon>
        <taxon>Rhodothermales</taxon>
        <taxon>Salisaetaceae</taxon>
        <taxon>Longibacter</taxon>
    </lineage>
</organism>
<evidence type="ECO:0000256" key="2">
    <source>
        <dbReference type="ARBA" id="ARBA00010982"/>
    </source>
</evidence>
<keyword evidence="3 7" id="KW-0808">Transferase</keyword>
<dbReference type="GO" id="GO:0006635">
    <property type="term" value="P:fatty acid beta-oxidation"/>
    <property type="evidence" value="ECO:0007669"/>
    <property type="project" value="TreeGrafter"/>
</dbReference>
<dbReference type="CDD" id="cd00751">
    <property type="entry name" value="thiolase"/>
    <property type="match status" value="1"/>
</dbReference>
<feature type="domain" description="Thiolase C-terminal" evidence="10">
    <location>
        <begin position="277"/>
        <end position="397"/>
    </location>
</feature>
<dbReference type="EMBL" id="PDEQ01000003">
    <property type="protein sequence ID" value="PEN14029.1"/>
    <property type="molecule type" value="Genomic_DNA"/>
</dbReference>
<evidence type="ECO:0000256" key="8">
    <source>
        <dbReference type="SAM" id="MobiDB-lite"/>
    </source>
</evidence>
<feature type="active site" description="Proton acceptor" evidence="6">
    <location>
        <position position="385"/>
    </location>
</feature>
<evidence type="ECO:0000256" key="6">
    <source>
        <dbReference type="PIRSR" id="PIRSR000429-1"/>
    </source>
</evidence>
<dbReference type="InterPro" id="IPR050215">
    <property type="entry name" value="Thiolase-like_sf_Thiolase"/>
</dbReference>
<dbReference type="Pfam" id="PF02803">
    <property type="entry name" value="Thiolase_C"/>
    <property type="match status" value="1"/>
</dbReference>
<dbReference type="InterPro" id="IPR016039">
    <property type="entry name" value="Thiolase-like"/>
</dbReference>
<accession>A0A2A8CZ75</accession>
<dbReference type="InterPro" id="IPR020615">
    <property type="entry name" value="Thiolase_acyl_enz_int_AS"/>
</dbReference>
<reference evidence="11 12" key="1">
    <citation type="submission" date="2017-10" db="EMBL/GenBank/DDBJ databases">
        <title>Draft genome of Longibacter Salinarum.</title>
        <authorList>
            <person name="Goh K.M."/>
            <person name="Shamsir M.S."/>
            <person name="Lim S.W."/>
        </authorList>
    </citation>
    <scope>NUCLEOTIDE SEQUENCE [LARGE SCALE GENOMIC DNA]</scope>
    <source>
        <strain evidence="11 12">KCTC 52045</strain>
    </source>
</reference>
<feature type="compositionally biased region" description="Polar residues" evidence="8">
    <location>
        <begin position="212"/>
        <end position="222"/>
    </location>
</feature>
<evidence type="ECO:0000256" key="3">
    <source>
        <dbReference type="ARBA" id="ARBA00022679"/>
    </source>
</evidence>
<dbReference type="PIRSF" id="PIRSF000429">
    <property type="entry name" value="Ac-CoA_Ac_transf"/>
    <property type="match status" value="1"/>
</dbReference>
<dbReference type="Gene3D" id="3.40.47.10">
    <property type="match status" value="1"/>
</dbReference>
<dbReference type="PROSITE" id="PS00098">
    <property type="entry name" value="THIOLASE_1"/>
    <property type="match status" value="1"/>
</dbReference>
<dbReference type="GO" id="GO:0005737">
    <property type="term" value="C:cytoplasm"/>
    <property type="evidence" value="ECO:0007669"/>
    <property type="project" value="UniProtKB-ARBA"/>
</dbReference>
<keyword evidence="4 7" id="KW-0012">Acyltransferase</keyword>
<name>A0A2A8CZ75_9BACT</name>
<protein>
    <recommendedName>
        <fullName evidence="5">acetyl-CoA C-acyltransferase</fullName>
        <ecNumber evidence="5">2.3.1.16</ecNumber>
    </recommendedName>
</protein>
<dbReference type="PANTHER" id="PTHR43853:SF21">
    <property type="entry name" value="STEROID 3-KETOACYL-COA THIOLASE"/>
    <property type="match status" value="1"/>
</dbReference>
<dbReference type="InterPro" id="IPR020616">
    <property type="entry name" value="Thiolase_N"/>
</dbReference>
<evidence type="ECO:0000259" key="9">
    <source>
        <dbReference type="Pfam" id="PF00108"/>
    </source>
</evidence>
<evidence type="ECO:0000259" key="10">
    <source>
        <dbReference type="Pfam" id="PF02803"/>
    </source>
</evidence>